<evidence type="ECO:0000256" key="3">
    <source>
        <dbReference type="SAM" id="SignalP"/>
    </source>
</evidence>
<organism evidence="4 5">
    <name type="scientific">Candidatus Enterocloster excrementipullorum</name>
    <dbReference type="NCBI Taxonomy" id="2838559"/>
    <lineage>
        <taxon>Bacteria</taxon>
        <taxon>Bacillati</taxon>
        <taxon>Bacillota</taxon>
        <taxon>Clostridia</taxon>
        <taxon>Lachnospirales</taxon>
        <taxon>Lachnospiraceae</taxon>
        <taxon>Enterocloster</taxon>
    </lineage>
</organism>
<feature type="compositionally biased region" description="Low complexity" evidence="2">
    <location>
        <begin position="24"/>
        <end position="48"/>
    </location>
</feature>
<dbReference type="Proteomes" id="UP000823910">
    <property type="component" value="Unassembled WGS sequence"/>
</dbReference>
<dbReference type="AlphaFoldDB" id="A0A9D2SH46"/>
<feature type="compositionally biased region" description="Acidic residues" evidence="2">
    <location>
        <begin position="49"/>
        <end position="58"/>
    </location>
</feature>
<dbReference type="GO" id="GO:0019808">
    <property type="term" value="F:polyamine binding"/>
    <property type="evidence" value="ECO:0007669"/>
    <property type="project" value="InterPro"/>
</dbReference>
<sequence length="392" mass="42271">MKKNVVSLTLAAAMAAGMLAGCSSSSGTETTAAAETTTAAAQESGSGETEAEAADSESTEAAAGETGDKPFAGQSLTISTFAFNAELLQKNVYDPFMEQTGCELIVEGGKNAERVTKIKENPSAYDVVIIGDSFITDLINEGLIAEIDSSKLTNLDALYDCAKAPFGEQYGPAYTFNRLGIVYDSAFCPIELTSWADLWSPELEGSISIPDITATSGPLFYYATANAFGLTPGEDDDAIFEKLAELKPNIVRTYTSANDTITMLNQGEISAAVLLDYSYTTAQQANPDYVWVDPAEGTYSGFNAINIIEGCENMELAEAFVDFYISYEVQMAEALDGVDSPVRTDVELTEDQAKNFTYGEETINSLLFPDWSVINDNLADWVNRWNELFSVQ</sequence>
<protein>
    <submittedName>
        <fullName evidence="4">ABC transporter substrate-binding protein</fullName>
    </submittedName>
</protein>
<keyword evidence="1 3" id="KW-0732">Signal</keyword>
<evidence type="ECO:0000313" key="4">
    <source>
        <dbReference type="EMBL" id="HJC06321.1"/>
    </source>
</evidence>
<dbReference type="Gene3D" id="3.40.190.10">
    <property type="entry name" value="Periplasmic binding protein-like II"/>
    <property type="match status" value="2"/>
</dbReference>
<gene>
    <name evidence="4" type="ORF">H9704_09230</name>
</gene>
<reference evidence="4" key="1">
    <citation type="journal article" date="2021" name="PeerJ">
        <title>Extensive microbial diversity within the chicken gut microbiome revealed by metagenomics and culture.</title>
        <authorList>
            <person name="Gilroy R."/>
            <person name="Ravi A."/>
            <person name="Getino M."/>
            <person name="Pursley I."/>
            <person name="Horton D.L."/>
            <person name="Alikhan N.F."/>
            <person name="Baker D."/>
            <person name="Gharbi K."/>
            <person name="Hall N."/>
            <person name="Watson M."/>
            <person name="Adriaenssens E.M."/>
            <person name="Foster-Nyarko E."/>
            <person name="Jarju S."/>
            <person name="Secka A."/>
            <person name="Antonio M."/>
            <person name="Oren A."/>
            <person name="Chaudhuri R.R."/>
            <person name="La Ragione R."/>
            <person name="Hildebrand F."/>
            <person name="Pallen M.J."/>
        </authorList>
    </citation>
    <scope>NUCLEOTIDE SEQUENCE</scope>
    <source>
        <strain evidence="4">CHK180-15479</strain>
    </source>
</reference>
<dbReference type="GO" id="GO:0015888">
    <property type="term" value="P:thiamine transport"/>
    <property type="evidence" value="ECO:0007669"/>
    <property type="project" value="TreeGrafter"/>
</dbReference>
<feature type="signal peptide" evidence="3">
    <location>
        <begin position="1"/>
        <end position="20"/>
    </location>
</feature>
<dbReference type="PROSITE" id="PS51257">
    <property type="entry name" value="PROKAR_LIPOPROTEIN"/>
    <property type="match status" value="1"/>
</dbReference>
<dbReference type="PANTHER" id="PTHR30006">
    <property type="entry name" value="THIAMINE-BINDING PERIPLASMIC PROTEIN-RELATED"/>
    <property type="match status" value="1"/>
</dbReference>
<dbReference type="SUPFAM" id="SSF53850">
    <property type="entry name" value="Periplasmic binding protein-like II"/>
    <property type="match status" value="1"/>
</dbReference>
<reference evidence="4" key="2">
    <citation type="submission" date="2021-04" db="EMBL/GenBank/DDBJ databases">
        <authorList>
            <person name="Gilroy R."/>
        </authorList>
    </citation>
    <scope>NUCLEOTIDE SEQUENCE</scope>
    <source>
        <strain evidence="4">CHK180-15479</strain>
    </source>
</reference>
<evidence type="ECO:0000313" key="5">
    <source>
        <dbReference type="Proteomes" id="UP000823910"/>
    </source>
</evidence>
<dbReference type="CDD" id="cd13589">
    <property type="entry name" value="PBP2_polyamine_RpCGA009"/>
    <property type="match status" value="1"/>
</dbReference>
<name>A0A9D2SH46_9FIRM</name>
<dbReference type="PRINTS" id="PR00909">
    <property type="entry name" value="SPERMDNBNDNG"/>
</dbReference>
<dbReference type="GO" id="GO:0030976">
    <property type="term" value="F:thiamine pyrophosphate binding"/>
    <property type="evidence" value="ECO:0007669"/>
    <property type="project" value="TreeGrafter"/>
</dbReference>
<dbReference type="EMBL" id="DWWT01000043">
    <property type="protein sequence ID" value="HJC06321.1"/>
    <property type="molecule type" value="Genomic_DNA"/>
</dbReference>
<feature type="region of interest" description="Disordered" evidence="2">
    <location>
        <begin position="24"/>
        <end position="70"/>
    </location>
</feature>
<dbReference type="GO" id="GO:0030288">
    <property type="term" value="C:outer membrane-bounded periplasmic space"/>
    <property type="evidence" value="ECO:0007669"/>
    <property type="project" value="TreeGrafter"/>
</dbReference>
<dbReference type="Pfam" id="PF13416">
    <property type="entry name" value="SBP_bac_8"/>
    <property type="match status" value="1"/>
</dbReference>
<accession>A0A9D2SH46</accession>
<proteinExistence type="predicted"/>
<dbReference type="GO" id="GO:0015846">
    <property type="term" value="P:polyamine transport"/>
    <property type="evidence" value="ECO:0007669"/>
    <property type="project" value="InterPro"/>
</dbReference>
<comment type="caution">
    <text evidence="4">The sequence shown here is derived from an EMBL/GenBank/DDBJ whole genome shotgun (WGS) entry which is preliminary data.</text>
</comment>
<feature type="chain" id="PRO_5038570640" evidence="3">
    <location>
        <begin position="21"/>
        <end position="392"/>
    </location>
</feature>
<evidence type="ECO:0000256" key="1">
    <source>
        <dbReference type="ARBA" id="ARBA00022729"/>
    </source>
</evidence>
<dbReference type="PANTHER" id="PTHR30006:SF2">
    <property type="entry name" value="ABC TRANSPORTER SUBSTRATE-BINDING PROTEIN"/>
    <property type="match status" value="1"/>
</dbReference>
<dbReference type="InterPro" id="IPR001188">
    <property type="entry name" value="Sperm_putr-bd"/>
</dbReference>
<dbReference type="GO" id="GO:0030975">
    <property type="term" value="F:thiamine binding"/>
    <property type="evidence" value="ECO:0007669"/>
    <property type="project" value="TreeGrafter"/>
</dbReference>
<evidence type="ECO:0000256" key="2">
    <source>
        <dbReference type="SAM" id="MobiDB-lite"/>
    </source>
</evidence>
<dbReference type="InterPro" id="IPR006059">
    <property type="entry name" value="SBP"/>
</dbReference>